<keyword evidence="2" id="KW-1185">Reference proteome</keyword>
<reference evidence="1" key="1">
    <citation type="submission" date="2020-09" db="EMBL/GenBank/DDBJ databases">
        <title>Genome-Enabled Discovery of Anthraquinone Biosynthesis in Senna tora.</title>
        <authorList>
            <person name="Kang S.-H."/>
            <person name="Pandey R.P."/>
            <person name="Lee C.-M."/>
            <person name="Sim J.-S."/>
            <person name="Jeong J.-T."/>
            <person name="Choi B.-S."/>
            <person name="Jung M."/>
            <person name="Ginzburg D."/>
            <person name="Zhao K."/>
            <person name="Won S.Y."/>
            <person name="Oh T.-J."/>
            <person name="Yu Y."/>
            <person name="Kim N.-H."/>
            <person name="Lee O.R."/>
            <person name="Lee T.-H."/>
            <person name="Bashyal P."/>
            <person name="Kim T.-S."/>
            <person name="Lee W.-H."/>
            <person name="Kawkins C."/>
            <person name="Kim C.-K."/>
            <person name="Kim J.S."/>
            <person name="Ahn B.O."/>
            <person name="Rhee S.Y."/>
            <person name="Sohng J.K."/>
        </authorList>
    </citation>
    <scope>NUCLEOTIDE SEQUENCE</scope>
    <source>
        <tissue evidence="1">Leaf</tissue>
    </source>
</reference>
<proteinExistence type="predicted"/>
<protein>
    <submittedName>
        <fullName evidence="1">Uncharacterized protein</fullName>
    </submittedName>
</protein>
<gene>
    <name evidence="1" type="ORF">G2W53_019767</name>
</gene>
<evidence type="ECO:0000313" key="1">
    <source>
        <dbReference type="EMBL" id="KAF7828603.1"/>
    </source>
</evidence>
<organism evidence="1 2">
    <name type="scientific">Senna tora</name>
    <dbReference type="NCBI Taxonomy" id="362788"/>
    <lineage>
        <taxon>Eukaryota</taxon>
        <taxon>Viridiplantae</taxon>
        <taxon>Streptophyta</taxon>
        <taxon>Embryophyta</taxon>
        <taxon>Tracheophyta</taxon>
        <taxon>Spermatophyta</taxon>
        <taxon>Magnoliopsida</taxon>
        <taxon>eudicotyledons</taxon>
        <taxon>Gunneridae</taxon>
        <taxon>Pentapetalae</taxon>
        <taxon>rosids</taxon>
        <taxon>fabids</taxon>
        <taxon>Fabales</taxon>
        <taxon>Fabaceae</taxon>
        <taxon>Caesalpinioideae</taxon>
        <taxon>Cassia clade</taxon>
        <taxon>Senna</taxon>
    </lineage>
</organism>
<dbReference type="Proteomes" id="UP000634136">
    <property type="component" value="Unassembled WGS sequence"/>
</dbReference>
<evidence type="ECO:0000313" key="2">
    <source>
        <dbReference type="Proteomes" id="UP000634136"/>
    </source>
</evidence>
<sequence length="84" mass="8975">MALKNPASPIPIVGSASTKEETAVLVNGVREFEALAAPPEPSYTALLLTSSLNGAWMNNVSHPSLPLSNWRNHKNWNTLASSCC</sequence>
<dbReference type="AlphaFoldDB" id="A0A834WPI3"/>
<accession>A0A834WPI3</accession>
<comment type="caution">
    <text evidence="1">The sequence shown here is derived from an EMBL/GenBank/DDBJ whole genome shotgun (WGS) entry which is preliminary data.</text>
</comment>
<dbReference type="EMBL" id="JAAIUW010000006">
    <property type="protein sequence ID" value="KAF7828603.1"/>
    <property type="molecule type" value="Genomic_DNA"/>
</dbReference>
<name>A0A834WPI3_9FABA</name>